<feature type="chain" id="PRO_5013140906" evidence="1">
    <location>
        <begin position="24"/>
        <end position="184"/>
    </location>
</feature>
<feature type="signal peptide" evidence="1">
    <location>
        <begin position="1"/>
        <end position="23"/>
    </location>
</feature>
<dbReference type="RefSeq" id="WP_159457589.1">
    <property type="nucleotide sequence ID" value="NZ_FXAF01000002.1"/>
</dbReference>
<protein>
    <submittedName>
        <fullName evidence="2">Predicted transglutaminase-like cysteine proteinase</fullName>
    </submittedName>
</protein>
<gene>
    <name evidence="2" type="ORF">SAMN02982989_4625</name>
</gene>
<dbReference type="STRING" id="464029.SAMN02982989_4625"/>
<keyword evidence="1" id="KW-0732">Signal</keyword>
<reference evidence="3" key="1">
    <citation type="submission" date="2017-04" db="EMBL/GenBank/DDBJ databases">
        <authorList>
            <person name="Varghese N."/>
            <person name="Submissions S."/>
        </authorList>
    </citation>
    <scope>NUCLEOTIDE SEQUENCE [LARGE SCALE GENOMIC DNA]</scope>
    <source>
        <strain evidence="3">B4P</strain>
    </source>
</reference>
<dbReference type="OrthoDB" id="8362914at2"/>
<organism evidence="2 3">
    <name type="scientific">Xaviernesmea oryzae</name>
    <dbReference type="NCBI Taxonomy" id="464029"/>
    <lineage>
        <taxon>Bacteria</taxon>
        <taxon>Pseudomonadati</taxon>
        <taxon>Pseudomonadota</taxon>
        <taxon>Alphaproteobacteria</taxon>
        <taxon>Hyphomicrobiales</taxon>
        <taxon>Rhizobiaceae</taxon>
        <taxon>Rhizobium/Agrobacterium group</taxon>
        <taxon>Xaviernesmea</taxon>
    </lineage>
</organism>
<name>A0A1X7CVD0_9HYPH</name>
<dbReference type="InterPro" id="IPR010319">
    <property type="entry name" value="Transglutaminase-like_Cys_pept"/>
</dbReference>
<evidence type="ECO:0000313" key="3">
    <source>
        <dbReference type="Proteomes" id="UP000192903"/>
    </source>
</evidence>
<evidence type="ECO:0000256" key="1">
    <source>
        <dbReference type="SAM" id="SignalP"/>
    </source>
</evidence>
<sequence length="184" mass="19598">MIKKLIISAVVLTALIAGKEANAAGAGGFARALSSVSTAQIHTSEIPAIERHDGAEDGVLVLTFAKRRELLRINSAVNGTISDIDGYLDEIAGDFSLDLGAGSCFDCADLKRDHLLSRGWPARSMRIAYAIDGMGRVERVLVIATDRGDVILGNDSPVVDMSGKQSPSLAPRREPSVTRAYYDI</sequence>
<dbReference type="EMBL" id="FXAF01000002">
    <property type="protein sequence ID" value="SMF03499.1"/>
    <property type="molecule type" value="Genomic_DNA"/>
</dbReference>
<keyword evidence="3" id="KW-1185">Reference proteome</keyword>
<accession>A0A1X7CVD0</accession>
<evidence type="ECO:0000313" key="2">
    <source>
        <dbReference type="EMBL" id="SMF03499.1"/>
    </source>
</evidence>
<dbReference type="Pfam" id="PF06035">
    <property type="entry name" value="Peptidase_C93"/>
    <property type="match status" value="1"/>
</dbReference>
<dbReference type="AlphaFoldDB" id="A0A1X7CVD0"/>
<dbReference type="Proteomes" id="UP000192903">
    <property type="component" value="Unassembled WGS sequence"/>
</dbReference>
<dbReference type="Gene3D" id="3.10.620.30">
    <property type="match status" value="1"/>
</dbReference>
<proteinExistence type="predicted"/>